<protein>
    <submittedName>
        <fullName evidence="3">Uncharacterized protein</fullName>
    </submittedName>
</protein>
<dbReference type="AlphaFoldDB" id="A0A2A3ZAY9"/>
<feature type="transmembrane region" description="Helical" evidence="1">
    <location>
        <begin position="39"/>
        <end position="60"/>
    </location>
</feature>
<evidence type="ECO:0000313" key="3">
    <source>
        <dbReference type="EMBL" id="PCC48684.1"/>
    </source>
</evidence>
<sequence>MRMRSQRRKSTISRWSPAIFSVMFWIFMAIAFLVAHINLALVLSLAVVAFLLTELLCAAVDRRRPFTAGQKPPSAD</sequence>
<keyword evidence="1" id="KW-0812">Transmembrane</keyword>
<dbReference type="EMBL" id="NRGX01000001">
    <property type="protein sequence ID" value="PCC17187.1"/>
    <property type="molecule type" value="Genomic_DNA"/>
</dbReference>
<name>A0A2A3ZAY9_BREAU</name>
<evidence type="ECO:0000313" key="2">
    <source>
        <dbReference type="EMBL" id="PCC17187.1"/>
    </source>
</evidence>
<evidence type="ECO:0000313" key="4">
    <source>
        <dbReference type="Proteomes" id="UP000217720"/>
    </source>
</evidence>
<gene>
    <name evidence="3" type="ORF">CIK62_16620</name>
    <name evidence="2" type="ORF">CIK79_02060</name>
</gene>
<dbReference type="EMBL" id="NRGO01000027">
    <property type="protein sequence ID" value="PCC48684.1"/>
    <property type="molecule type" value="Genomic_DNA"/>
</dbReference>
<keyword evidence="1" id="KW-1133">Transmembrane helix</keyword>
<evidence type="ECO:0000313" key="5">
    <source>
        <dbReference type="Proteomes" id="UP000218377"/>
    </source>
</evidence>
<feature type="transmembrane region" description="Helical" evidence="1">
    <location>
        <begin position="12"/>
        <end position="33"/>
    </location>
</feature>
<evidence type="ECO:0000256" key="1">
    <source>
        <dbReference type="SAM" id="Phobius"/>
    </source>
</evidence>
<proteinExistence type="predicted"/>
<dbReference type="Proteomes" id="UP000218377">
    <property type="component" value="Unassembled WGS sequence"/>
</dbReference>
<accession>A0A2A3ZAY9</accession>
<organism evidence="3 4">
    <name type="scientific">Brevibacterium aurantiacum</name>
    <dbReference type="NCBI Taxonomy" id="273384"/>
    <lineage>
        <taxon>Bacteria</taxon>
        <taxon>Bacillati</taxon>
        <taxon>Actinomycetota</taxon>
        <taxon>Actinomycetes</taxon>
        <taxon>Micrococcales</taxon>
        <taxon>Brevibacteriaceae</taxon>
        <taxon>Brevibacterium</taxon>
    </lineage>
</organism>
<comment type="caution">
    <text evidence="3">The sequence shown here is derived from an EMBL/GenBank/DDBJ whole genome shotgun (WGS) entry which is preliminary data.</text>
</comment>
<keyword evidence="1" id="KW-0472">Membrane</keyword>
<reference evidence="4 5" key="1">
    <citation type="journal article" date="2017" name="Elife">
        <title>Extensive horizontal gene transfer in cheese-associated bacteria.</title>
        <authorList>
            <person name="Bonham K.S."/>
            <person name="Wolfe B.E."/>
            <person name="Dutton R.J."/>
        </authorList>
    </citation>
    <scope>NUCLEOTIDE SEQUENCE [LARGE SCALE GENOMIC DNA]</scope>
    <source>
        <strain evidence="3 4">900_6</strain>
        <strain evidence="2 5">JB5</strain>
    </source>
</reference>
<dbReference type="Proteomes" id="UP000217720">
    <property type="component" value="Unassembled WGS sequence"/>
</dbReference>